<keyword evidence="1" id="KW-0175">Coiled coil</keyword>
<dbReference type="KEGG" id="vg:54981444"/>
<feature type="coiled-coil region" evidence="1">
    <location>
        <begin position="39"/>
        <end position="66"/>
    </location>
</feature>
<dbReference type="Proteomes" id="UP000221247">
    <property type="component" value="Segment"/>
</dbReference>
<name>A0A222YX74_9CAUD</name>
<dbReference type="EMBL" id="MF351863">
    <property type="protein sequence ID" value="ASR76159.1"/>
    <property type="molecule type" value="Genomic_DNA"/>
</dbReference>
<proteinExistence type="predicted"/>
<dbReference type="GeneID" id="54981444"/>
<evidence type="ECO:0000313" key="2">
    <source>
        <dbReference type="EMBL" id="ASR76159.1"/>
    </source>
</evidence>
<organism evidence="2 3">
    <name type="scientific">Synechococcus phage Bellamy</name>
    <dbReference type="NCBI Taxonomy" id="2023996"/>
    <lineage>
        <taxon>Viruses</taxon>
        <taxon>Duplodnaviria</taxon>
        <taxon>Heunggongvirae</taxon>
        <taxon>Uroviricota</taxon>
        <taxon>Caudoviricetes</taxon>
        <taxon>Pantevenvirales</taxon>
        <taxon>Kyanoviridae</taxon>
        <taxon>Bellamyvirus</taxon>
        <taxon>Bellamyvirus bellamy</taxon>
    </lineage>
</organism>
<gene>
    <name evidence="2" type="primary">114</name>
    <name evidence="2" type="ORF">PBI_BELLAMY_114</name>
</gene>
<dbReference type="RefSeq" id="YP_009791271.1">
    <property type="nucleotide sequence ID" value="NC_047838.1"/>
</dbReference>
<keyword evidence="3" id="KW-1185">Reference proteome</keyword>
<sequence length="75" mass="8650">MEKYTVEGHSDLARDPRTGSIVNVNKTEYEQYLARREVKSEKNQKVQNLEDELASMKGDIDEIKSLLKELLNGPR</sequence>
<evidence type="ECO:0000313" key="3">
    <source>
        <dbReference type="Proteomes" id="UP000221247"/>
    </source>
</evidence>
<protein>
    <submittedName>
        <fullName evidence="2">Uncharacterized protein</fullName>
    </submittedName>
</protein>
<evidence type="ECO:0000256" key="1">
    <source>
        <dbReference type="SAM" id="Coils"/>
    </source>
</evidence>
<accession>A0A222YX74</accession>
<reference evidence="2 3" key="1">
    <citation type="submission" date="2017-06" db="EMBL/GenBank/DDBJ databases">
        <authorList>
            <person name="Kim H.J."/>
            <person name="Triplett B.A."/>
        </authorList>
    </citation>
    <scope>NUCLEOTIDE SEQUENCE [LARGE SCALE GENOMIC DNA]</scope>
</reference>